<keyword evidence="1" id="KW-0472">Membrane</keyword>
<feature type="transmembrane region" description="Helical" evidence="1">
    <location>
        <begin position="43"/>
        <end position="60"/>
    </location>
</feature>
<evidence type="ECO:0008006" key="4">
    <source>
        <dbReference type="Google" id="ProtNLM"/>
    </source>
</evidence>
<organism evidence="2 3">
    <name type="scientific">Actinoplanes siamensis</name>
    <dbReference type="NCBI Taxonomy" id="1223317"/>
    <lineage>
        <taxon>Bacteria</taxon>
        <taxon>Bacillati</taxon>
        <taxon>Actinomycetota</taxon>
        <taxon>Actinomycetes</taxon>
        <taxon>Micromonosporales</taxon>
        <taxon>Micromonosporaceae</taxon>
        <taxon>Actinoplanes</taxon>
    </lineage>
</organism>
<name>A0A919N5Q8_9ACTN</name>
<feature type="transmembrane region" description="Helical" evidence="1">
    <location>
        <begin position="12"/>
        <end position="31"/>
    </location>
</feature>
<evidence type="ECO:0000313" key="3">
    <source>
        <dbReference type="Proteomes" id="UP000629619"/>
    </source>
</evidence>
<dbReference type="EMBL" id="BOMW01000022">
    <property type="protein sequence ID" value="GIF04924.1"/>
    <property type="molecule type" value="Genomic_DNA"/>
</dbReference>
<comment type="caution">
    <text evidence="2">The sequence shown here is derived from an EMBL/GenBank/DDBJ whole genome shotgun (WGS) entry which is preliminary data.</text>
</comment>
<dbReference type="Proteomes" id="UP000629619">
    <property type="component" value="Unassembled WGS sequence"/>
</dbReference>
<accession>A0A919N5Q8</accession>
<keyword evidence="3" id="KW-1185">Reference proteome</keyword>
<keyword evidence="1" id="KW-0812">Transmembrane</keyword>
<evidence type="ECO:0000256" key="1">
    <source>
        <dbReference type="SAM" id="Phobius"/>
    </source>
</evidence>
<evidence type="ECO:0000313" key="2">
    <source>
        <dbReference type="EMBL" id="GIF04924.1"/>
    </source>
</evidence>
<feature type="transmembrane region" description="Helical" evidence="1">
    <location>
        <begin position="80"/>
        <end position="113"/>
    </location>
</feature>
<proteinExistence type="predicted"/>
<gene>
    <name evidence="2" type="ORF">Asi03nite_24620</name>
</gene>
<keyword evidence="1" id="KW-1133">Transmembrane helix</keyword>
<sequence>MSARDGIVGPAARWLLGKVWAVCVLAAAFAVSHHFGWPAAARTAAGVLGAVAVAAAVAWVPRWTKERPTGVPRVDTGLRVVVWSCLVLGVAALLAGAPALGAAAGALLLTAAWRTRIPAN</sequence>
<dbReference type="RefSeq" id="WP_203679181.1">
    <property type="nucleotide sequence ID" value="NZ_BOMW01000022.1"/>
</dbReference>
<protein>
    <recommendedName>
        <fullName evidence="4">DUF2568 domain-containing protein</fullName>
    </recommendedName>
</protein>
<reference evidence="2" key="1">
    <citation type="submission" date="2021-01" db="EMBL/GenBank/DDBJ databases">
        <title>Whole genome shotgun sequence of Actinoplanes siamensis NBRC 109076.</title>
        <authorList>
            <person name="Komaki H."/>
            <person name="Tamura T."/>
        </authorList>
    </citation>
    <scope>NUCLEOTIDE SEQUENCE</scope>
    <source>
        <strain evidence="2">NBRC 109076</strain>
    </source>
</reference>
<dbReference type="AlphaFoldDB" id="A0A919N5Q8"/>